<evidence type="ECO:0000313" key="1">
    <source>
        <dbReference type="EMBL" id="SVC63479.1"/>
    </source>
</evidence>
<organism evidence="1">
    <name type="scientific">marine metagenome</name>
    <dbReference type="NCBI Taxonomy" id="408172"/>
    <lineage>
        <taxon>unclassified sequences</taxon>
        <taxon>metagenomes</taxon>
        <taxon>ecological metagenomes</taxon>
    </lineage>
</organism>
<name>A0A382NQM7_9ZZZZ</name>
<feature type="non-terminal residue" evidence="1">
    <location>
        <position position="28"/>
    </location>
</feature>
<proteinExistence type="predicted"/>
<gene>
    <name evidence="1" type="ORF">METZ01_LOCUS316333</name>
</gene>
<reference evidence="1" key="1">
    <citation type="submission" date="2018-05" db="EMBL/GenBank/DDBJ databases">
        <authorList>
            <person name="Lanie J.A."/>
            <person name="Ng W.-L."/>
            <person name="Kazmierczak K.M."/>
            <person name="Andrzejewski T.M."/>
            <person name="Davidsen T.M."/>
            <person name="Wayne K.J."/>
            <person name="Tettelin H."/>
            <person name="Glass J.I."/>
            <person name="Rusch D."/>
            <person name="Podicherti R."/>
            <person name="Tsui H.-C.T."/>
            <person name="Winkler M.E."/>
        </authorList>
    </citation>
    <scope>NUCLEOTIDE SEQUENCE</scope>
</reference>
<dbReference type="AlphaFoldDB" id="A0A382NQM7"/>
<accession>A0A382NQM7</accession>
<protein>
    <submittedName>
        <fullName evidence="1">Uncharacterized protein</fullName>
    </submittedName>
</protein>
<sequence>MFDARNILAAEFPLSEVIEYIQDGGVII</sequence>
<dbReference type="EMBL" id="UINC01102116">
    <property type="protein sequence ID" value="SVC63479.1"/>
    <property type="molecule type" value="Genomic_DNA"/>
</dbReference>